<dbReference type="Proteomes" id="UP000053199">
    <property type="component" value="Unassembled WGS sequence"/>
</dbReference>
<keyword evidence="2" id="KW-1185">Reference proteome</keyword>
<name>A0A0V8IPD9_9MICC</name>
<evidence type="ECO:0000313" key="1">
    <source>
        <dbReference type="EMBL" id="KSU76630.1"/>
    </source>
</evidence>
<protein>
    <submittedName>
        <fullName evidence="1">Uncharacterized protein</fullName>
    </submittedName>
</protein>
<dbReference type="AlphaFoldDB" id="A0A0V8IPD9"/>
<dbReference type="EMBL" id="LNQM01000003">
    <property type="protein sequence ID" value="KSU76630.1"/>
    <property type="molecule type" value="Genomic_DNA"/>
</dbReference>
<accession>A0A0V8IPD9</accession>
<reference evidence="1 2" key="1">
    <citation type="journal article" date="2014" name="Arch. Microbiol.">
        <title>Arthrobacter enclensis sp. nov., isolated from sediment sample.</title>
        <authorList>
            <person name="Dastager S.G."/>
            <person name="Liu Q."/>
            <person name="Tang S.K."/>
            <person name="Krishnamurthi S."/>
            <person name="Lee J.C."/>
            <person name="Li W.J."/>
        </authorList>
    </citation>
    <scope>NUCLEOTIDE SEQUENCE [LARGE SCALE GENOMIC DNA]</scope>
    <source>
        <strain evidence="1 2">NIO-1008</strain>
    </source>
</reference>
<dbReference type="STRING" id="993070.AS031_08420"/>
<proteinExistence type="predicted"/>
<dbReference type="OrthoDB" id="4953841at2"/>
<dbReference type="RefSeq" id="WP_058267702.1">
    <property type="nucleotide sequence ID" value="NZ_FMAZ01000003.1"/>
</dbReference>
<evidence type="ECO:0000313" key="2">
    <source>
        <dbReference type="Proteomes" id="UP000053199"/>
    </source>
</evidence>
<sequence>MTFDATSSVTLKIWDRATLHHTLDAAVSDLSARHNTTTCQIAVTCSGPNTFTLSVRDRALANA</sequence>
<organism evidence="1 2">
    <name type="scientific">Pseudarthrobacter enclensis</name>
    <dbReference type="NCBI Taxonomy" id="993070"/>
    <lineage>
        <taxon>Bacteria</taxon>
        <taxon>Bacillati</taxon>
        <taxon>Actinomycetota</taxon>
        <taxon>Actinomycetes</taxon>
        <taxon>Micrococcales</taxon>
        <taxon>Micrococcaceae</taxon>
        <taxon>Pseudarthrobacter</taxon>
    </lineage>
</organism>
<gene>
    <name evidence="1" type="ORF">AS031_08420</name>
</gene>
<comment type="caution">
    <text evidence="1">The sequence shown here is derived from an EMBL/GenBank/DDBJ whole genome shotgun (WGS) entry which is preliminary data.</text>
</comment>